<proteinExistence type="predicted"/>
<evidence type="ECO:0000313" key="2">
    <source>
        <dbReference type="Proteomes" id="UP000823388"/>
    </source>
</evidence>
<dbReference type="AlphaFoldDB" id="A0A8T0TKC0"/>
<dbReference type="Proteomes" id="UP000823388">
    <property type="component" value="Chromosome 4K"/>
</dbReference>
<dbReference type="EMBL" id="CM029043">
    <property type="protein sequence ID" value="KAG2612362.1"/>
    <property type="molecule type" value="Genomic_DNA"/>
</dbReference>
<name>A0A8T0TKC0_PANVG</name>
<organism evidence="1 2">
    <name type="scientific">Panicum virgatum</name>
    <name type="common">Blackwell switchgrass</name>
    <dbReference type="NCBI Taxonomy" id="38727"/>
    <lineage>
        <taxon>Eukaryota</taxon>
        <taxon>Viridiplantae</taxon>
        <taxon>Streptophyta</taxon>
        <taxon>Embryophyta</taxon>
        <taxon>Tracheophyta</taxon>
        <taxon>Spermatophyta</taxon>
        <taxon>Magnoliopsida</taxon>
        <taxon>Liliopsida</taxon>
        <taxon>Poales</taxon>
        <taxon>Poaceae</taxon>
        <taxon>PACMAD clade</taxon>
        <taxon>Panicoideae</taxon>
        <taxon>Panicodae</taxon>
        <taxon>Paniceae</taxon>
        <taxon>Panicinae</taxon>
        <taxon>Panicum</taxon>
        <taxon>Panicum sect. Hiantes</taxon>
    </lineage>
</organism>
<comment type="caution">
    <text evidence="1">The sequence shown here is derived from an EMBL/GenBank/DDBJ whole genome shotgun (WGS) entry which is preliminary data.</text>
</comment>
<gene>
    <name evidence="1" type="ORF">PVAP13_4KG265305</name>
</gene>
<protein>
    <submittedName>
        <fullName evidence="1">Uncharacterized protein</fullName>
    </submittedName>
</protein>
<dbReference type="PANTHER" id="PTHR47150">
    <property type="entry name" value="OS12G0169200 PROTEIN"/>
    <property type="match status" value="1"/>
</dbReference>
<evidence type="ECO:0000313" key="1">
    <source>
        <dbReference type="EMBL" id="KAG2612362.1"/>
    </source>
</evidence>
<keyword evidence="2" id="KW-1185">Reference proteome</keyword>
<dbReference type="PANTHER" id="PTHR47150:SF7">
    <property type="entry name" value="NUCLEASE"/>
    <property type="match status" value="1"/>
</dbReference>
<accession>A0A8T0TKC0</accession>
<reference evidence="1" key="1">
    <citation type="submission" date="2020-05" db="EMBL/GenBank/DDBJ databases">
        <title>WGS assembly of Panicum virgatum.</title>
        <authorList>
            <person name="Lovell J.T."/>
            <person name="Jenkins J."/>
            <person name="Shu S."/>
            <person name="Juenger T.E."/>
            <person name="Schmutz J."/>
        </authorList>
    </citation>
    <scope>NUCLEOTIDE SEQUENCE</scope>
    <source>
        <strain evidence="1">AP13</strain>
    </source>
</reference>
<sequence length="127" mass="14868">MCITYVFCFYGRCQGLEKSLHQRWDEDDESNDDDLLILAGLIEGSKRNKRKKNFRGSLPGRHSVQRGILGGHDGIFRDYFADPCIYNNKHFIRRFRMSKSLFLRIVAAVESHDDYFHQKPNAVRSIL</sequence>